<gene>
    <name evidence="6" type="ORF">HMPREF3233_00746</name>
</gene>
<dbReference type="PANTHER" id="PTHR11444:SF1">
    <property type="entry name" value="FUMARATE HYDRATASE, MITOCHONDRIAL"/>
    <property type="match status" value="1"/>
</dbReference>
<dbReference type="GO" id="GO:0006106">
    <property type="term" value="P:fumarate metabolic process"/>
    <property type="evidence" value="ECO:0007669"/>
    <property type="project" value="InterPro"/>
</dbReference>
<dbReference type="GO" id="GO:0004333">
    <property type="term" value="F:fumarate hydratase activity"/>
    <property type="evidence" value="ECO:0007669"/>
    <property type="project" value="InterPro"/>
</dbReference>
<accession>A0A133S5C6</accession>
<comment type="similarity">
    <text evidence="2">Belongs to the class-II fumarase/aspartase family. Fumarase subfamily.</text>
</comment>
<dbReference type="Pfam" id="PF10415">
    <property type="entry name" value="FumaraseC_C"/>
    <property type="match status" value="1"/>
</dbReference>
<dbReference type="GO" id="GO:0006099">
    <property type="term" value="P:tricarboxylic acid cycle"/>
    <property type="evidence" value="ECO:0007669"/>
    <property type="project" value="InterPro"/>
</dbReference>
<dbReference type="Proteomes" id="UP000070226">
    <property type="component" value="Unassembled WGS sequence"/>
</dbReference>
<protein>
    <submittedName>
        <fullName evidence="6">Putative fumarate hydratase, class II</fullName>
    </submittedName>
</protein>
<comment type="caution">
    <text evidence="6">The sequence shown here is derived from an EMBL/GenBank/DDBJ whole genome shotgun (WGS) entry which is preliminary data.</text>
</comment>
<evidence type="ECO:0000259" key="5">
    <source>
        <dbReference type="Pfam" id="PF10415"/>
    </source>
</evidence>
<dbReference type="PROSITE" id="PS00163">
    <property type="entry name" value="FUMARATE_LYASES"/>
    <property type="match status" value="1"/>
</dbReference>
<dbReference type="PRINTS" id="PR00149">
    <property type="entry name" value="FUMRATELYASE"/>
</dbReference>
<evidence type="ECO:0000313" key="7">
    <source>
        <dbReference type="Proteomes" id="UP000070226"/>
    </source>
</evidence>
<dbReference type="FunFam" id="1.20.200.10:FF:000001">
    <property type="entry name" value="Fumarate hydratase, mitochondrial"/>
    <property type="match status" value="1"/>
</dbReference>
<evidence type="ECO:0000256" key="2">
    <source>
        <dbReference type="ARBA" id="ARBA00009084"/>
    </source>
</evidence>
<evidence type="ECO:0000256" key="3">
    <source>
        <dbReference type="ARBA" id="ARBA00023239"/>
    </source>
</evidence>
<dbReference type="STRING" id="39777.B7L28_08575"/>
<dbReference type="FunFam" id="1.10.275.10:FF:000001">
    <property type="entry name" value="Fumarate hydratase, mitochondrial"/>
    <property type="match status" value="1"/>
</dbReference>
<proteinExistence type="inferred from homology"/>
<dbReference type="FunFam" id="1.10.40.30:FF:000002">
    <property type="entry name" value="Fumarate hydratase class II"/>
    <property type="match status" value="1"/>
</dbReference>
<dbReference type="PANTHER" id="PTHR11444">
    <property type="entry name" value="ASPARTATEAMMONIA/ARGININOSUCCINATE/ADENYLOSUCCINATE LYASE"/>
    <property type="match status" value="1"/>
</dbReference>
<reference evidence="6 7" key="1">
    <citation type="submission" date="2016-01" db="EMBL/GenBank/DDBJ databases">
        <authorList>
            <person name="Oliw E.H."/>
        </authorList>
    </citation>
    <scope>NUCLEOTIDE SEQUENCE [LARGE SCALE GENOMIC DNA]</scope>
    <source>
        <strain evidence="6 7">CMW7756B</strain>
    </source>
</reference>
<dbReference type="Gene3D" id="1.10.275.10">
    <property type="entry name" value="Fumarase/aspartase (N-terminal domain)"/>
    <property type="match status" value="1"/>
</dbReference>
<feature type="domain" description="Fumarase C C-terminal" evidence="5">
    <location>
        <begin position="411"/>
        <end position="459"/>
    </location>
</feature>
<dbReference type="GO" id="GO:0008797">
    <property type="term" value="F:aspartate ammonia-lyase activity"/>
    <property type="evidence" value="ECO:0007669"/>
    <property type="project" value="UniProtKB-EC"/>
</dbReference>
<dbReference type="InterPro" id="IPR005677">
    <property type="entry name" value="Fum_hydII"/>
</dbReference>
<dbReference type="Pfam" id="PF00206">
    <property type="entry name" value="Lyase_1"/>
    <property type="match status" value="1"/>
</dbReference>
<name>A0A133S5C6_9FIRM</name>
<evidence type="ECO:0000256" key="1">
    <source>
        <dbReference type="ARBA" id="ARBA00001494"/>
    </source>
</evidence>
<sequence>MSFKEVVNIMETRIEYDSMGPVEVDARRIYGPQTQRSFNNFKIGDHRIPIEQIKALALVKKACALTNAKCGAVTEEKAKLIAQVVDEIVDGKWDDEFPLTVFQTGSGTQTNMNVNEVIAHRAKQLDESNPLHPNDDVNRGQSTNDTFPTAMHICGYFEITKRVIPALDGLIVSFEKLQEKGKGLQKVGRTHLQDATFIMVDQEISAFVDGLKTAKTMLLQNADYLLDVALGGTAVGTGVNTPKGYLDVMETVLPEVTGAPFRVKNNKFQGLSLKDAFMMAHGALNTLATTLFKIANDVRFLGSGPRCGYGEWHLPENEPGSSIMPGKVNPTQCEALAMVCAQVFGINTTMTLCAGSGAFQLNVYMPIMIYDFVESCRLLADAMNSFTTHCIDGVEFVPEKLKFFVEQSLMIATSLTPYIGYDKSAKVVKEAYKRGCSIKEIILEEKLMTEDEFAEAVRMK</sequence>
<dbReference type="InterPro" id="IPR000362">
    <property type="entry name" value="Fumarate_lyase_fam"/>
</dbReference>
<dbReference type="InterPro" id="IPR018951">
    <property type="entry name" value="Fumarase_C_C"/>
</dbReference>
<dbReference type="Gene3D" id="1.10.40.30">
    <property type="entry name" value="Fumarase/aspartase (C-terminal domain)"/>
    <property type="match status" value="1"/>
</dbReference>
<dbReference type="InterPro" id="IPR008948">
    <property type="entry name" value="L-Aspartase-like"/>
</dbReference>
<dbReference type="SUPFAM" id="SSF48557">
    <property type="entry name" value="L-aspartase-like"/>
    <property type="match status" value="1"/>
</dbReference>
<keyword evidence="3" id="KW-0456">Lyase</keyword>
<dbReference type="InterPro" id="IPR024083">
    <property type="entry name" value="Fumarase/histidase_N"/>
</dbReference>
<organism evidence="6">
    <name type="scientific">Veillonella atypica</name>
    <dbReference type="NCBI Taxonomy" id="39777"/>
    <lineage>
        <taxon>Bacteria</taxon>
        <taxon>Bacillati</taxon>
        <taxon>Bacillota</taxon>
        <taxon>Negativicutes</taxon>
        <taxon>Veillonellales</taxon>
        <taxon>Veillonellaceae</taxon>
        <taxon>Veillonella</taxon>
    </lineage>
</organism>
<dbReference type="InterPro" id="IPR022761">
    <property type="entry name" value="Fumarate_lyase_N"/>
</dbReference>
<dbReference type="PATRIC" id="fig|39777.7.peg.733"/>
<evidence type="ECO:0000259" key="4">
    <source>
        <dbReference type="Pfam" id="PF00206"/>
    </source>
</evidence>
<dbReference type="AlphaFoldDB" id="A0A133S5C6"/>
<feature type="domain" description="Fumarate lyase N-terminal" evidence="4">
    <location>
        <begin position="21"/>
        <end position="345"/>
    </location>
</feature>
<dbReference type="GO" id="GO:0006108">
    <property type="term" value="P:malate metabolic process"/>
    <property type="evidence" value="ECO:0007669"/>
    <property type="project" value="TreeGrafter"/>
</dbReference>
<evidence type="ECO:0000313" key="6">
    <source>
        <dbReference type="EMBL" id="KXA64774.1"/>
    </source>
</evidence>
<dbReference type="Gene3D" id="1.20.200.10">
    <property type="entry name" value="Fumarase/aspartase (Central domain)"/>
    <property type="match status" value="1"/>
</dbReference>
<dbReference type="EMBL" id="LRQT01000019">
    <property type="protein sequence ID" value="KXA64774.1"/>
    <property type="molecule type" value="Genomic_DNA"/>
</dbReference>
<dbReference type="InterPro" id="IPR020557">
    <property type="entry name" value="Fumarate_lyase_CS"/>
</dbReference>
<comment type="catalytic activity">
    <reaction evidence="1">
        <text>L-aspartate = fumarate + NH4(+)</text>
        <dbReference type="Rhea" id="RHEA:16601"/>
        <dbReference type="ChEBI" id="CHEBI:28938"/>
        <dbReference type="ChEBI" id="CHEBI:29806"/>
        <dbReference type="ChEBI" id="CHEBI:29991"/>
        <dbReference type="EC" id="4.3.1.1"/>
    </reaction>
</comment>